<organism evidence="2 3">
    <name type="scientific">Saccharopolyspora phatthalungensis</name>
    <dbReference type="NCBI Taxonomy" id="664693"/>
    <lineage>
        <taxon>Bacteria</taxon>
        <taxon>Bacillati</taxon>
        <taxon>Actinomycetota</taxon>
        <taxon>Actinomycetes</taxon>
        <taxon>Pseudonocardiales</taxon>
        <taxon>Pseudonocardiaceae</taxon>
        <taxon>Saccharopolyspora</taxon>
    </lineage>
</organism>
<name>A0A840QF04_9PSEU</name>
<comment type="caution">
    <text evidence="2">The sequence shown here is derived from an EMBL/GenBank/DDBJ whole genome shotgun (WGS) entry which is preliminary data.</text>
</comment>
<dbReference type="Pfam" id="PF19054">
    <property type="entry name" value="DUF5753"/>
    <property type="match status" value="1"/>
</dbReference>
<dbReference type="SMART" id="SM00530">
    <property type="entry name" value="HTH_XRE"/>
    <property type="match status" value="1"/>
</dbReference>
<protein>
    <submittedName>
        <fullName evidence="2">Transcriptional regulator with XRE-family HTH domain</fullName>
    </submittedName>
</protein>
<proteinExistence type="predicted"/>
<keyword evidence="3" id="KW-1185">Reference proteome</keyword>
<feature type="domain" description="HTH cro/C1-type" evidence="1">
    <location>
        <begin position="17"/>
        <end position="71"/>
    </location>
</feature>
<dbReference type="InterPro" id="IPR043917">
    <property type="entry name" value="DUF5753"/>
</dbReference>
<dbReference type="PROSITE" id="PS50943">
    <property type="entry name" value="HTH_CROC1"/>
    <property type="match status" value="1"/>
</dbReference>
<evidence type="ECO:0000313" key="2">
    <source>
        <dbReference type="EMBL" id="MBB5158470.1"/>
    </source>
</evidence>
<dbReference type="GO" id="GO:0003677">
    <property type="term" value="F:DNA binding"/>
    <property type="evidence" value="ECO:0007669"/>
    <property type="project" value="InterPro"/>
</dbReference>
<dbReference type="InterPro" id="IPR010982">
    <property type="entry name" value="Lambda_DNA-bd_dom_sf"/>
</dbReference>
<dbReference type="Proteomes" id="UP000584374">
    <property type="component" value="Unassembled WGS sequence"/>
</dbReference>
<sequence length="285" mass="31161">MGDTAGTPRTRVLAAALRGALAESGFTARQAARLLDKSHSTISQWQNGRRVPVPEDVSALLAILRVTGRRRHQILDLAKSASEPNWLAAGAGVSDRLAGILECERTTVEIFDWCPLIISGLVQTSEYANAVIGSNDTLSRAEISSRVNLRLDRRNQLVNRDGHPADHLLLVGEAALRQRIGGNDVLVEQLRHLVAVSREAGMTLQVVPLGDNWHPGLMGPFVIYNFAESPSIVSIEHHKSSVFLHENDDVMTYKRAAGEIRRAAISPEESTAFILDAIKQMEGKE</sequence>
<evidence type="ECO:0000313" key="3">
    <source>
        <dbReference type="Proteomes" id="UP000584374"/>
    </source>
</evidence>
<evidence type="ECO:0000259" key="1">
    <source>
        <dbReference type="PROSITE" id="PS50943"/>
    </source>
</evidence>
<dbReference type="Gene3D" id="1.10.260.40">
    <property type="entry name" value="lambda repressor-like DNA-binding domains"/>
    <property type="match status" value="1"/>
</dbReference>
<gene>
    <name evidence="2" type="ORF">BJ970_006069</name>
</gene>
<dbReference type="CDD" id="cd00093">
    <property type="entry name" value="HTH_XRE"/>
    <property type="match status" value="1"/>
</dbReference>
<dbReference type="EMBL" id="JACHIW010000002">
    <property type="protein sequence ID" value="MBB5158470.1"/>
    <property type="molecule type" value="Genomic_DNA"/>
</dbReference>
<dbReference type="SUPFAM" id="SSF47413">
    <property type="entry name" value="lambda repressor-like DNA-binding domains"/>
    <property type="match status" value="1"/>
</dbReference>
<accession>A0A840QF04</accession>
<dbReference type="Pfam" id="PF13560">
    <property type="entry name" value="HTH_31"/>
    <property type="match status" value="1"/>
</dbReference>
<dbReference type="AlphaFoldDB" id="A0A840QF04"/>
<dbReference type="InterPro" id="IPR001387">
    <property type="entry name" value="Cro/C1-type_HTH"/>
</dbReference>
<reference evidence="2 3" key="1">
    <citation type="submission" date="2020-08" db="EMBL/GenBank/DDBJ databases">
        <title>Sequencing the genomes of 1000 actinobacteria strains.</title>
        <authorList>
            <person name="Klenk H.-P."/>
        </authorList>
    </citation>
    <scope>NUCLEOTIDE SEQUENCE [LARGE SCALE GENOMIC DNA]</scope>
    <source>
        <strain evidence="2 3">DSM 45584</strain>
    </source>
</reference>
<dbReference type="RefSeq" id="WP_184730270.1">
    <property type="nucleotide sequence ID" value="NZ_JACHIW010000002.1"/>
</dbReference>